<accession>A0A7W9MII2</accession>
<organism evidence="6 7">
    <name type="scientific">Streptosporangium becharense</name>
    <dbReference type="NCBI Taxonomy" id="1816182"/>
    <lineage>
        <taxon>Bacteria</taxon>
        <taxon>Bacillati</taxon>
        <taxon>Actinomycetota</taxon>
        <taxon>Actinomycetes</taxon>
        <taxon>Streptosporangiales</taxon>
        <taxon>Streptosporangiaceae</taxon>
        <taxon>Streptosporangium</taxon>
    </lineage>
</organism>
<dbReference type="InterPro" id="IPR000182">
    <property type="entry name" value="GNAT_dom"/>
</dbReference>
<proteinExistence type="inferred from homology"/>
<comment type="subunit">
    <text evidence="4">Homohexamer; trimer of dimers.</text>
</comment>
<reference evidence="6 7" key="1">
    <citation type="submission" date="2020-08" db="EMBL/GenBank/DDBJ databases">
        <title>Sequencing the genomes of 1000 actinobacteria strains.</title>
        <authorList>
            <person name="Klenk H.-P."/>
        </authorList>
    </citation>
    <scope>NUCLEOTIDE SEQUENCE [LARGE SCALE GENOMIC DNA]</scope>
    <source>
        <strain evidence="6 7">DSM 46887</strain>
    </source>
</reference>
<protein>
    <submittedName>
        <fullName evidence="6">Putative acetyltransferase</fullName>
    </submittedName>
</protein>
<dbReference type="Gene3D" id="3.30.1050.10">
    <property type="entry name" value="SCP2 sterol-binding domain"/>
    <property type="match status" value="1"/>
</dbReference>
<dbReference type="InterPro" id="IPR022902">
    <property type="entry name" value="NAcTrfase_Eis"/>
</dbReference>
<keyword evidence="7" id="KW-1185">Reference proteome</keyword>
<dbReference type="PANTHER" id="PTHR37817:SF1">
    <property type="entry name" value="N-ACETYLTRANSFERASE EIS"/>
    <property type="match status" value="1"/>
</dbReference>
<dbReference type="Proteomes" id="UP000540685">
    <property type="component" value="Unassembled WGS sequence"/>
</dbReference>
<feature type="domain" description="N-acetyltransferase" evidence="5">
    <location>
        <begin position="3"/>
        <end position="161"/>
    </location>
</feature>
<feature type="binding site" evidence="4">
    <location>
        <begin position="88"/>
        <end position="93"/>
    </location>
    <ligand>
        <name>acetyl-CoA</name>
        <dbReference type="ChEBI" id="CHEBI:57288"/>
    </ligand>
</feature>
<dbReference type="InterPro" id="IPR016181">
    <property type="entry name" value="Acyl_CoA_acyltransferase"/>
</dbReference>
<evidence type="ECO:0000256" key="4">
    <source>
        <dbReference type="HAMAP-Rule" id="MF_01812"/>
    </source>
</evidence>
<dbReference type="Pfam" id="PF13527">
    <property type="entry name" value="Acetyltransf_9"/>
    <property type="match status" value="1"/>
</dbReference>
<dbReference type="EMBL" id="JACHMP010000001">
    <property type="protein sequence ID" value="MBB5822025.1"/>
    <property type="molecule type" value="Genomic_DNA"/>
</dbReference>
<dbReference type="RefSeq" id="WP_184540828.1">
    <property type="nucleotide sequence ID" value="NZ_JACHMP010000001.1"/>
</dbReference>
<sequence>MTLNLRPVSEAEWPDWIMVDEEAYATPIPPHRNDLYRGTAELDRSLGVFDGDLLVGTAAVCSFTMTVPGGPIPVAGVTAISVLPSHRRRGILSSLMTRQLSDLHEKGEAVAALYASEAAIYGRFGYGRATDSLTFRIPTASAAFAPHAPVDPALRLRIARPAEERPLLEKIFDAVLERRPGMYARTPARWNMVLTDHSADQHGAGPLRAVVVEDGSGPRGYALFRIRPGFDDHDIPNGELRVRELFALDPAAYALLWRHLLDRDLVSHVTAGGRPSDDPLIHLLAEPRRLGALWSDELWVRVVDVERALPARRYAAPVDVVIEVEDTLCPWNARRWRLTAGPSGAVCIPTGDPADLTLPVSALGAAYLGGRGLMPLSAAGVVRESREGAARELSAAMRWDPAPWAGLLF</sequence>
<dbReference type="Pfam" id="PF13530">
    <property type="entry name" value="SCP2_2"/>
    <property type="match status" value="1"/>
</dbReference>
<dbReference type="SUPFAM" id="SSF55718">
    <property type="entry name" value="SCP-like"/>
    <property type="match status" value="1"/>
</dbReference>
<dbReference type="GO" id="GO:0030649">
    <property type="term" value="P:aminoglycoside antibiotic catabolic process"/>
    <property type="evidence" value="ECO:0007669"/>
    <property type="project" value="TreeGrafter"/>
</dbReference>
<evidence type="ECO:0000259" key="5">
    <source>
        <dbReference type="PROSITE" id="PS51186"/>
    </source>
</evidence>
<dbReference type="CDD" id="cd04301">
    <property type="entry name" value="NAT_SF"/>
    <property type="match status" value="1"/>
</dbReference>
<dbReference type="InterPro" id="IPR025559">
    <property type="entry name" value="Eis_dom"/>
</dbReference>
<dbReference type="NCBIfam" id="NF002367">
    <property type="entry name" value="PRK01346.1-4"/>
    <property type="match status" value="1"/>
</dbReference>
<comment type="similarity">
    <text evidence="1 4">Belongs to the acetyltransferase Eis family.</text>
</comment>
<evidence type="ECO:0000313" key="6">
    <source>
        <dbReference type="EMBL" id="MBB5822025.1"/>
    </source>
</evidence>
<dbReference type="SUPFAM" id="SSF55729">
    <property type="entry name" value="Acyl-CoA N-acyltransferases (Nat)"/>
    <property type="match status" value="1"/>
</dbReference>
<feature type="active site" description="Proton acceptor; via carboxylate" evidence="4">
    <location>
        <position position="409"/>
    </location>
</feature>
<evidence type="ECO:0000256" key="1">
    <source>
        <dbReference type="ARBA" id="ARBA00009213"/>
    </source>
</evidence>
<comment type="caution">
    <text evidence="6">The sequence shown here is derived from an EMBL/GenBank/DDBJ whole genome shotgun (WGS) entry which is preliminary data.</text>
</comment>
<evidence type="ECO:0000256" key="2">
    <source>
        <dbReference type="ARBA" id="ARBA00022679"/>
    </source>
</evidence>
<dbReference type="PROSITE" id="PS51186">
    <property type="entry name" value="GNAT"/>
    <property type="match status" value="1"/>
</dbReference>
<feature type="binding site" evidence="4">
    <location>
        <begin position="80"/>
        <end position="82"/>
    </location>
    <ligand>
        <name>acetyl-CoA</name>
        <dbReference type="ChEBI" id="CHEBI:57288"/>
    </ligand>
</feature>
<dbReference type="InterPro" id="IPR051554">
    <property type="entry name" value="Acetyltransferase_Eis"/>
</dbReference>
<gene>
    <name evidence="6" type="ORF">F4562_005087</name>
</gene>
<dbReference type="HAMAP" id="MF_01812">
    <property type="entry name" value="Eis"/>
    <property type="match status" value="1"/>
</dbReference>
<dbReference type="GO" id="GO:0034069">
    <property type="term" value="F:aminoglycoside N-acetyltransferase activity"/>
    <property type="evidence" value="ECO:0007669"/>
    <property type="project" value="TreeGrafter"/>
</dbReference>
<keyword evidence="2 4" id="KW-0808">Transferase</keyword>
<feature type="active site" description="Proton donor" evidence="4">
    <location>
        <position position="121"/>
    </location>
</feature>
<evidence type="ECO:0000256" key="3">
    <source>
        <dbReference type="ARBA" id="ARBA00023315"/>
    </source>
</evidence>
<dbReference type="Pfam" id="PF17668">
    <property type="entry name" value="Acetyltransf_17"/>
    <property type="match status" value="1"/>
</dbReference>
<dbReference type="PANTHER" id="PTHR37817">
    <property type="entry name" value="N-ACETYLTRANSFERASE EIS"/>
    <property type="match status" value="1"/>
</dbReference>
<evidence type="ECO:0000313" key="7">
    <source>
        <dbReference type="Proteomes" id="UP000540685"/>
    </source>
</evidence>
<name>A0A7W9MII2_9ACTN</name>
<dbReference type="Gene3D" id="3.40.630.30">
    <property type="match status" value="2"/>
</dbReference>
<dbReference type="InterPro" id="IPR041380">
    <property type="entry name" value="Acetyltransf_17"/>
</dbReference>
<feature type="binding site" evidence="4">
    <location>
        <begin position="116"/>
        <end position="117"/>
    </location>
    <ligand>
        <name>acetyl-CoA</name>
        <dbReference type="ChEBI" id="CHEBI:57288"/>
    </ligand>
</feature>
<keyword evidence="3 4" id="KW-0012">Acyltransferase</keyword>
<dbReference type="InterPro" id="IPR036527">
    <property type="entry name" value="SCP2_sterol-bd_dom_sf"/>
</dbReference>
<dbReference type="AlphaFoldDB" id="A0A7W9MII2"/>